<feature type="domain" description="Ricin B lectin" evidence="1">
    <location>
        <begin position="34"/>
        <end position="174"/>
    </location>
</feature>
<accession>A0ABQ4BC74</accession>
<reference evidence="2 3" key="1">
    <citation type="submission" date="2021-01" db="EMBL/GenBank/DDBJ databases">
        <title>Whole genome shotgun sequence of Actinoplanes palleronii NBRC 14916.</title>
        <authorList>
            <person name="Komaki H."/>
            <person name="Tamura T."/>
        </authorList>
    </citation>
    <scope>NUCLEOTIDE SEQUENCE [LARGE SCALE GENOMIC DNA]</scope>
    <source>
        <strain evidence="2 3">NBRC 14916</strain>
    </source>
</reference>
<evidence type="ECO:0000313" key="2">
    <source>
        <dbReference type="EMBL" id="GIE68289.1"/>
    </source>
</evidence>
<dbReference type="InterPro" id="IPR000772">
    <property type="entry name" value="Ricin_B_lectin"/>
</dbReference>
<protein>
    <recommendedName>
        <fullName evidence="1">Ricin B lectin domain-containing protein</fullName>
    </recommendedName>
</protein>
<evidence type="ECO:0000313" key="3">
    <source>
        <dbReference type="Proteomes" id="UP000624709"/>
    </source>
</evidence>
<dbReference type="Proteomes" id="UP000624709">
    <property type="component" value="Unassembled WGS sequence"/>
</dbReference>
<dbReference type="SUPFAM" id="SSF50370">
    <property type="entry name" value="Ricin B-like lectins"/>
    <property type="match status" value="1"/>
</dbReference>
<name>A0ABQ4BC74_9ACTN</name>
<sequence length="176" mass="19710">MRRRHLLQAMTALITFVAGVILVPSPAAAGVVFGPYMYMGEQSKKCIDVPHANPANNVVMTIYTCQYPQVPNQLWWETESEPGYYHLFTLYGAVEKCLTVLNASTADNAAIIQFDCNSGDNEEWYVNHRSGQTAGYYEIINHKSRKCLTVKNRGTANGSTLLQFTCNGGTNQSWFW</sequence>
<evidence type="ECO:0000259" key="1">
    <source>
        <dbReference type="SMART" id="SM00458"/>
    </source>
</evidence>
<dbReference type="EMBL" id="BOMS01000057">
    <property type="protein sequence ID" value="GIE68289.1"/>
    <property type="molecule type" value="Genomic_DNA"/>
</dbReference>
<dbReference type="PROSITE" id="PS50231">
    <property type="entry name" value="RICIN_B_LECTIN"/>
    <property type="match status" value="1"/>
</dbReference>
<dbReference type="CDD" id="cd00161">
    <property type="entry name" value="beta-trefoil_Ricin-like"/>
    <property type="match status" value="1"/>
</dbReference>
<comment type="caution">
    <text evidence="2">The sequence shown here is derived from an EMBL/GenBank/DDBJ whole genome shotgun (WGS) entry which is preliminary data.</text>
</comment>
<keyword evidence="3" id="KW-1185">Reference proteome</keyword>
<dbReference type="InterPro" id="IPR035992">
    <property type="entry name" value="Ricin_B-like_lectins"/>
</dbReference>
<organism evidence="2 3">
    <name type="scientific">Actinoplanes palleronii</name>
    <dbReference type="NCBI Taxonomy" id="113570"/>
    <lineage>
        <taxon>Bacteria</taxon>
        <taxon>Bacillati</taxon>
        <taxon>Actinomycetota</taxon>
        <taxon>Actinomycetes</taxon>
        <taxon>Micromonosporales</taxon>
        <taxon>Micromonosporaceae</taxon>
        <taxon>Actinoplanes</taxon>
    </lineage>
</organism>
<gene>
    <name evidence="2" type="ORF">Apa02nite_043970</name>
</gene>
<dbReference type="RefSeq" id="WP_203826638.1">
    <property type="nucleotide sequence ID" value="NZ_BAAATY010000003.1"/>
</dbReference>
<dbReference type="Pfam" id="PF00652">
    <property type="entry name" value="Ricin_B_lectin"/>
    <property type="match status" value="1"/>
</dbReference>
<dbReference type="SMART" id="SM00458">
    <property type="entry name" value="RICIN"/>
    <property type="match status" value="1"/>
</dbReference>
<dbReference type="Gene3D" id="2.80.10.50">
    <property type="match status" value="1"/>
</dbReference>
<proteinExistence type="predicted"/>